<protein>
    <submittedName>
        <fullName evidence="3">Putative subtilisin-like serine protease</fullName>
    </submittedName>
</protein>
<dbReference type="GO" id="GO:0045944">
    <property type="term" value="P:positive regulation of transcription by RNA polymerase II"/>
    <property type="evidence" value="ECO:0007669"/>
    <property type="project" value="TreeGrafter"/>
</dbReference>
<organism evidence="3">
    <name type="scientific">Phlebotomus kandelakii</name>
    <dbReference type="NCBI Taxonomy" id="1109342"/>
    <lineage>
        <taxon>Eukaryota</taxon>
        <taxon>Metazoa</taxon>
        <taxon>Ecdysozoa</taxon>
        <taxon>Arthropoda</taxon>
        <taxon>Hexapoda</taxon>
        <taxon>Insecta</taxon>
        <taxon>Pterygota</taxon>
        <taxon>Neoptera</taxon>
        <taxon>Endopterygota</taxon>
        <taxon>Diptera</taxon>
        <taxon>Nematocera</taxon>
        <taxon>Psychodoidea</taxon>
        <taxon>Psychodidae</taxon>
        <taxon>Phlebotomus</taxon>
        <taxon>Larroussius</taxon>
    </lineage>
</organism>
<feature type="region of interest" description="Disordered" evidence="1">
    <location>
        <begin position="1691"/>
        <end position="1793"/>
    </location>
</feature>
<feature type="compositionally biased region" description="Polar residues" evidence="1">
    <location>
        <begin position="1105"/>
        <end position="1117"/>
    </location>
</feature>
<evidence type="ECO:0000259" key="2">
    <source>
        <dbReference type="Pfam" id="PF13820"/>
    </source>
</evidence>
<name>A0A6B2EK97_9DIPT</name>
<feature type="region of interest" description="Disordered" evidence="1">
    <location>
        <begin position="1352"/>
        <end position="1432"/>
    </location>
</feature>
<reference evidence="3" key="1">
    <citation type="submission" date="2019-10" db="EMBL/GenBank/DDBJ databases">
        <title>Short sand fly seasons in Tbilisi, Georgia, hinder development of host immunity to saliva of the visceral leishmaniasis vector Phlebotomus kandelakii.</title>
        <authorList>
            <person name="Oliveira F."/>
            <person name="Giorgobiani E."/>
            <person name="Guimaraes-Costa A.B."/>
            <person name="Abdeladhim M."/>
            <person name="Oristian J."/>
            <person name="Tskhvaradze L."/>
            <person name="Tsertsvadze N."/>
            <person name="Zakalashvili M."/>
            <person name="Valenzuela J.G."/>
            <person name="Kamhawi S."/>
        </authorList>
    </citation>
    <scope>NUCLEOTIDE SEQUENCE</scope>
    <source>
        <strain evidence="3">Wild-capture in Tbilisi</strain>
        <tissue evidence="3">Salivary glands</tissue>
    </source>
</reference>
<feature type="compositionally biased region" description="Basic and acidic residues" evidence="1">
    <location>
        <begin position="836"/>
        <end position="866"/>
    </location>
</feature>
<dbReference type="GO" id="GO:0035097">
    <property type="term" value="C:histone methyltransferase complex"/>
    <property type="evidence" value="ECO:0007669"/>
    <property type="project" value="TreeGrafter"/>
</dbReference>
<feature type="region of interest" description="Disordered" evidence="1">
    <location>
        <begin position="986"/>
        <end position="1061"/>
    </location>
</feature>
<feature type="compositionally biased region" description="Polar residues" evidence="1">
    <location>
        <begin position="1736"/>
        <end position="1750"/>
    </location>
</feature>
<feature type="compositionally biased region" description="Polar residues" evidence="1">
    <location>
        <begin position="1358"/>
        <end position="1372"/>
    </location>
</feature>
<feature type="compositionally biased region" description="Basic residues" evidence="1">
    <location>
        <begin position="825"/>
        <end position="835"/>
    </location>
</feature>
<dbReference type="PANTHER" id="PTHR15690:SF0">
    <property type="entry name" value="NUCLEAR RECEPTOR COACTIVATOR 6"/>
    <property type="match status" value="1"/>
</dbReference>
<dbReference type="Pfam" id="PF13820">
    <property type="entry name" value="NCOA6_TRADD-N"/>
    <property type="match status" value="1"/>
</dbReference>
<feature type="compositionally biased region" description="Low complexity" evidence="1">
    <location>
        <begin position="1666"/>
        <end position="1677"/>
    </location>
</feature>
<dbReference type="GO" id="GO:0006508">
    <property type="term" value="P:proteolysis"/>
    <property type="evidence" value="ECO:0007669"/>
    <property type="project" value="UniProtKB-KW"/>
</dbReference>
<feature type="region of interest" description="Disordered" evidence="1">
    <location>
        <begin position="1635"/>
        <end position="1677"/>
    </location>
</feature>
<accession>A0A6B2EK97</accession>
<keyword evidence="3" id="KW-0645">Protease</keyword>
<feature type="compositionally biased region" description="Basic and acidic residues" evidence="1">
    <location>
        <begin position="1562"/>
        <end position="1573"/>
    </location>
</feature>
<dbReference type="PANTHER" id="PTHR15690">
    <property type="entry name" value="NUCLEAR RECEPTOR COACTIVATOR 6"/>
    <property type="match status" value="1"/>
</dbReference>
<dbReference type="InterPro" id="IPR026638">
    <property type="entry name" value="NCOA6"/>
</dbReference>
<feature type="compositionally biased region" description="Basic residues" evidence="1">
    <location>
        <begin position="1962"/>
        <end position="1971"/>
    </location>
</feature>
<proteinExistence type="predicted"/>
<feature type="compositionally biased region" description="Polar residues" evidence="1">
    <location>
        <begin position="1407"/>
        <end position="1429"/>
    </location>
</feature>
<dbReference type="GO" id="GO:0008233">
    <property type="term" value="F:peptidase activity"/>
    <property type="evidence" value="ECO:0007669"/>
    <property type="project" value="UniProtKB-KW"/>
</dbReference>
<keyword evidence="3" id="KW-0378">Hydrolase</keyword>
<feature type="region of interest" description="Disordered" evidence="1">
    <location>
        <begin position="1902"/>
        <end position="1971"/>
    </location>
</feature>
<dbReference type="GO" id="GO:0005667">
    <property type="term" value="C:transcription regulator complex"/>
    <property type="evidence" value="ECO:0007669"/>
    <property type="project" value="TreeGrafter"/>
</dbReference>
<feature type="compositionally biased region" description="Low complexity" evidence="1">
    <location>
        <begin position="1765"/>
        <end position="1780"/>
    </location>
</feature>
<dbReference type="GO" id="GO:0003713">
    <property type="term" value="F:transcription coactivator activity"/>
    <property type="evidence" value="ECO:0007669"/>
    <property type="project" value="InterPro"/>
</dbReference>
<dbReference type="EMBL" id="GIFK01004685">
    <property type="protein sequence ID" value="NBJ62388.1"/>
    <property type="molecule type" value="Transcribed_RNA"/>
</dbReference>
<evidence type="ECO:0000256" key="1">
    <source>
        <dbReference type="SAM" id="MobiDB-lite"/>
    </source>
</evidence>
<feature type="compositionally biased region" description="Polar residues" evidence="1">
    <location>
        <begin position="1917"/>
        <end position="1944"/>
    </location>
</feature>
<sequence length="1971" mass="207478">MAADSDGTLTAVVICEGDVRDPEFPKKFRVLLARLKALLEQPKSKKLKVNKVEPWNSVRVTLSIPKEAAVRLRQLAAEGSTALRALGILSVQLEGDTVISLRLMGQEIVLRTAETSSAAGCSQETSGIGELGRILSQAQQQTTAQHSAMVNGPAGVSAANAVAPTAGPSRSTGSTSTINPSSTTAGNVNLIVSNGVKTAQPGVFKSPNTVCPMDGKLPVHVPNVVETCEYPFESMTQARVIHRRENTMGIAAGASQTALATPPPPPPPPYPTKAAAVASLGNGPKIGGGVAVQAGAVVQQQPPNVASSSPLLVNLLQNEGVSQQPTKTQQPTKSGQDVVVGESVKNSVGHMVTSSAGGDGHVEAVSKCMGNSKQTISGQLHQQQSQTFVMRGGVPVNSHANNIVNTATVPNIVNSVVNSVGGGGVSGGMAQTVQHQMVGVGGGGGGGNSVPSNVKLQSRFIGHGNPQAAAVQMRGGLAHQQRVMITHHQAQQQTHGTVPSSVMPQQHQVLQEMAFRQTQQQQGMPPFNIVSSGNMQAASVSATSSQSTYNPRWPLKPMDSATKSSFQEFTRYQMQYNLSQQLQDASFDASTSTNHLDGTNSSHPTPATFAGGVDMNHHHSTHLVSQTPTTVSGPGGGGGGAGMVTTGHTDHLGINSLGDLDESLKDLDALIPSLNSCDFEHSLSLDPKAPFESLLDLDLSDQQPNIGLVATGIATSGGSTATITTAVSGQSHTTTTETVAMVMKQEIKEKQYLINPLTGELEPMASDESASEGGDVNDAANFNAFNSEMSNSIFSDDDNSCSTGFSKLSDHSDTERSNNSENSHKSSKSSKARSKEKRDGVKNTKKANAKDKSLKATFKDKLQQGIKEKMSNKGKFVVGGKEKERQMKATIPKIVSKQPLDEPSGVGKMCPEKIKLRLKLEKSEPITPVYKADVSFINTQQPKRAQSSSTSGLPSTITTLLQAGGSGSASPQSAVGVIQQFTSASPTTAQYTQQQSPSPNVGEELRVPPLHISLRGRNSMVIRNSKKDRKKSQSGGGSGDPDDDGGSKKATKRSVVYEKESSDGCESEFLMKLKATKKDVDKSLSEITATIVTAGKMSDSGGTQGATTTYNTSQGSNTSYTTATVSHQVPPSTREEHQQMSESGGGGGVTVTEEKQISDILMHSTNGVLLPAEKKRRLSGTEGGQQKDPSERYLVLTAPIGSTNVGTLPQHSTLSTAKIQKGNNNNNTVNRLHKAIVKQAKSLKNKERITTTSVVTKEGNRTLVTMTTIGVPTPDAIQQKSVLPQGSVDAISEEKFKQKFLENEKPKAVEIVTATTAHASGVQKMTESQAKMVAKIEKVLPPGKAVTVVARSLVDGKNPNNSPKRDLTTSVDPSVMAQGVRGSPGSQAQGEDSGIESMDALSEKSPHQASQSPQADLANTTTKQVSSPKDASAPVVTTIHNVPKNAVIVKAKSNKINNIDDFHNIVDIEAALAKMEGINDMIITTNCDSGKVNGDYSLSEVELLSNLSNQKSATSVSLSDHMGENVKGNNCKDMNENKEVTSKLTIDSQILDECCNSEKKGVSYDADAGKKSSEAPSVDSGKDGEKMDGKGGECDKEPQPVRIVPALYTYSNSDKVANREASSEQSKEILQQLCIEIPTSNDSDNVPRVRTRASSRLESPLDVPKQSPSSADAPAQATTITTKMVQKLSAAAIDKLSPKTANKVVKRKRQGSESSTQSSVSDDTPGRAKKTRKTNPETSTGNSGKNIQTPSGKKVEVKVSGGGSSTSAGAASGNSATSGVKGADGVVKKCEDSSDSDEPLIEIAGKVRNSKLTKHPHGHQMVLQHNSSEPVEKILRNHKVVLPTGTVATTLMGNSMNAEGEESGGSKNSHITTTKGVTISRINATAIDDKISTRRSVRMTTSTTIGLGGKMKAGHSATANDSGKMSHQMQKNVSVTQQIGGSEQSEARRKTRSAGLDASDNRRRRGSRDSK</sequence>
<feature type="compositionally biased region" description="Polar residues" evidence="1">
    <location>
        <begin position="986"/>
        <end position="999"/>
    </location>
</feature>
<feature type="domain" description="Nuclear receptor coactivator 6 TRADD-N" evidence="2">
    <location>
        <begin position="11"/>
        <end position="132"/>
    </location>
</feature>
<feature type="region of interest" description="Disordered" evidence="1">
    <location>
        <begin position="160"/>
        <end position="185"/>
    </location>
</feature>
<dbReference type="InterPro" id="IPR032715">
    <property type="entry name" value="NCOA6_TRADD-N"/>
</dbReference>
<feature type="compositionally biased region" description="Low complexity" evidence="1">
    <location>
        <begin position="1712"/>
        <end position="1721"/>
    </location>
</feature>
<feature type="region of interest" description="Disordered" evidence="1">
    <location>
        <begin position="1562"/>
        <end position="1601"/>
    </location>
</feature>
<feature type="compositionally biased region" description="Basic and acidic residues" evidence="1">
    <location>
        <begin position="808"/>
        <end position="824"/>
    </location>
</feature>
<feature type="region of interest" description="Disordered" evidence="1">
    <location>
        <begin position="1098"/>
        <end position="1117"/>
    </location>
</feature>
<feature type="region of interest" description="Disordered" evidence="1">
    <location>
        <begin position="805"/>
        <end position="866"/>
    </location>
</feature>
<feature type="compositionally biased region" description="Basic and acidic residues" evidence="1">
    <location>
        <begin position="1580"/>
        <end position="1599"/>
    </location>
</feature>
<evidence type="ECO:0000313" key="3">
    <source>
        <dbReference type="EMBL" id="NBJ62388.1"/>
    </source>
</evidence>
<feature type="compositionally biased region" description="Polar residues" evidence="1">
    <location>
        <begin position="168"/>
        <end position="185"/>
    </location>
</feature>